<dbReference type="AlphaFoldDB" id="A0A1H5U359"/>
<dbReference type="Proteomes" id="UP000236753">
    <property type="component" value="Unassembled WGS sequence"/>
</dbReference>
<accession>A0A1H5U359</accession>
<proteinExistence type="predicted"/>
<evidence type="ECO:0000313" key="3">
    <source>
        <dbReference type="Proteomes" id="UP000236753"/>
    </source>
</evidence>
<dbReference type="InterPro" id="IPR009081">
    <property type="entry name" value="PP-bd_ACP"/>
</dbReference>
<dbReference type="Gene3D" id="1.10.1200.10">
    <property type="entry name" value="ACP-like"/>
    <property type="match status" value="1"/>
</dbReference>
<dbReference type="InterPro" id="IPR036736">
    <property type="entry name" value="ACP-like_sf"/>
</dbReference>
<organism evidence="2 3">
    <name type="scientific">Nitrosomonas ureae</name>
    <dbReference type="NCBI Taxonomy" id="44577"/>
    <lineage>
        <taxon>Bacteria</taxon>
        <taxon>Pseudomonadati</taxon>
        <taxon>Pseudomonadota</taxon>
        <taxon>Betaproteobacteria</taxon>
        <taxon>Nitrosomonadales</taxon>
        <taxon>Nitrosomonadaceae</taxon>
        <taxon>Nitrosomonas</taxon>
    </lineage>
</organism>
<dbReference type="SUPFAM" id="SSF47336">
    <property type="entry name" value="ACP-like"/>
    <property type="match status" value="1"/>
</dbReference>
<feature type="domain" description="Carrier" evidence="1">
    <location>
        <begin position="40"/>
        <end position="76"/>
    </location>
</feature>
<evidence type="ECO:0000313" key="2">
    <source>
        <dbReference type="EMBL" id="SEF69476.1"/>
    </source>
</evidence>
<gene>
    <name evidence="2" type="ORF">SAMN05216334_106108</name>
</gene>
<evidence type="ECO:0000259" key="1">
    <source>
        <dbReference type="Pfam" id="PF00550"/>
    </source>
</evidence>
<name>A0A1H5U359_9PROT</name>
<dbReference type="OrthoDB" id="8527261at2"/>
<protein>
    <submittedName>
        <fullName evidence="2">Phosphopantetheine attachment site</fullName>
    </submittedName>
</protein>
<dbReference type="Pfam" id="PF00550">
    <property type="entry name" value="PP-binding"/>
    <property type="match status" value="1"/>
</dbReference>
<dbReference type="EMBL" id="FNUX01000006">
    <property type="protein sequence ID" value="SEF69476.1"/>
    <property type="molecule type" value="Genomic_DNA"/>
</dbReference>
<dbReference type="RefSeq" id="WP_103966038.1">
    <property type="nucleotide sequence ID" value="NZ_FNUX01000006.1"/>
</dbReference>
<reference evidence="2 3" key="1">
    <citation type="submission" date="2016-10" db="EMBL/GenBank/DDBJ databases">
        <authorList>
            <person name="de Groot N.N."/>
        </authorList>
    </citation>
    <scope>NUCLEOTIDE SEQUENCE [LARGE SCALE GENOMIC DNA]</scope>
    <source>
        <strain evidence="2 3">Nm13</strain>
    </source>
</reference>
<sequence>MININHTLEIKKILTDTLGLGKRLDAMESDVILLGNIPELDSVAVVTIILALEQKFSISIKDDEVSAKTFEKLSSLVNFVEIKLAEKNRQLA</sequence>